<organism evidence="2 3">
    <name type="scientific">Vanilla planifolia</name>
    <name type="common">Vanilla</name>
    <dbReference type="NCBI Taxonomy" id="51239"/>
    <lineage>
        <taxon>Eukaryota</taxon>
        <taxon>Viridiplantae</taxon>
        <taxon>Streptophyta</taxon>
        <taxon>Embryophyta</taxon>
        <taxon>Tracheophyta</taxon>
        <taxon>Spermatophyta</taxon>
        <taxon>Magnoliopsida</taxon>
        <taxon>Liliopsida</taxon>
        <taxon>Asparagales</taxon>
        <taxon>Orchidaceae</taxon>
        <taxon>Vanilloideae</taxon>
        <taxon>Vanilleae</taxon>
        <taxon>Vanilla</taxon>
    </lineage>
</organism>
<sequence>MDSEHLWNQIGVQTDSGPKAFGSLRRLQPPPAAPSARSRRPNQTGLNDEQNQRPSPAGLVDPHNHATRRPRRPHQPAPR</sequence>
<dbReference type="EMBL" id="JADCNM010000009">
    <property type="protein sequence ID" value="KAG0468970.1"/>
    <property type="molecule type" value="Genomic_DNA"/>
</dbReference>
<proteinExistence type="predicted"/>
<accession>A0A835UQH5</accession>
<evidence type="ECO:0000256" key="1">
    <source>
        <dbReference type="SAM" id="MobiDB-lite"/>
    </source>
</evidence>
<feature type="compositionally biased region" description="Basic residues" evidence="1">
    <location>
        <begin position="65"/>
        <end position="79"/>
    </location>
</feature>
<dbReference type="Proteomes" id="UP000639772">
    <property type="component" value="Chromosome 9"/>
</dbReference>
<dbReference type="AlphaFoldDB" id="A0A835UQH5"/>
<feature type="region of interest" description="Disordered" evidence="1">
    <location>
        <begin position="1"/>
        <end position="79"/>
    </location>
</feature>
<protein>
    <submittedName>
        <fullName evidence="2">Uncharacterized protein</fullName>
    </submittedName>
</protein>
<evidence type="ECO:0000313" key="3">
    <source>
        <dbReference type="Proteomes" id="UP000639772"/>
    </source>
</evidence>
<evidence type="ECO:0000313" key="2">
    <source>
        <dbReference type="EMBL" id="KAG0468970.1"/>
    </source>
</evidence>
<gene>
    <name evidence="2" type="ORF">HPP92_018298</name>
</gene>
<comment type="caution">
    <text evidence="2">The sequence shown here is derived from an EMBL/GenBank/DDBJ whole genome shotgun (WGS) entry which is preliminary data.</text>
</comment>
<reference evidence="2 3" key="1">
    <citation type="journal article" date="2020" name="Nat. Food">
        <title>A phased Vanilla planifolia genome enables genetic improvement of flavour and production.</title>
        <authorList>
            <person name="Hasing T."/>
            <person name="Tang H."/>
            <person name="Brym M."/>
            <person name="Khazi F."/>
            <person name="Huang T."/>
            <person name="Chambers A.H."/>
        </authorList>
    </citation>
    <scope>NUCLEOTIDE SEQUENCE [LARGE SCALE GENOMIC DNA]</scope>
    <source>
        <tissue evidence="2">Leaf</tissue>
    </source>
</reference>
<name>A0A835UQH5_VANPL</name>
<feature type="compositionally biased region" description="Polar residues" evidence="1">
    <location>
        <begin position="42"/>
        <end position="54"/>
    </location>
</feature>